<reference evidence="1 2" key="1">
    <citation type="submission" date="2013-09" db="EMBL/GenBank/DDBJ databases">
        <title>Corchorus capsularis genome sequencing.</title>
        <authorList>
            <person name="Alam M."/>
            <person name="Haque M.S."/>
            <person name="Islam M.S."/>
            <person name="Emdad E.M."/>
            <person name="Islam M.M."/>
            <person name="Ahmed B."/>
            <person name="Halim A."/>
            <person name="Hossen Q.M.M."/>
            <person name="Hossain M.Z."/>
            <person name="Ahmed R."/>
            <person name="Khan M.M."/>
            <person name="Islam R."/>
            <person name="Rashid M.M."/>
            <person name="Khan S.A."/>
            <person name="Rahman M.S."/>
            <person name="Alam M."/>
        </authorList>
    </citation>
    <scope>NUCLEOTIDE SEQUENCE [LARGE SCALE GENOMIC DNA]</scope>
    <source>
        <strain evidence="2">cv. CVL-1</strain>
        <tissue evidence="1">Whole seedling</tissue>
    </source>
</reference>
<dbReference type="Proteomes" id="UP000188268">
    <property type="component" value="Unassembled WGS sequence"/>
</dbReference>
<dbReference type="AlphaFoldDB" id="A0A1R3GG20"/>
<dbReference type="Gramene" id="OMO57035">
    <property type="protein sequence ID" value="OMO57035"/>
    <property type="gene ID" value="CCACVL1_26059"/>
</dbReference>
<name>A0A1R3GG20_COCAP</name>
<comment type="caution">
    <text evidence="1">The sequence shown here is derived from an EMBL/GenBank/DDBJ whole genome shotgun (WGS) entry which is preliminary data.</text>
</comment>
<organism evidence="1 2">
    <name type="scientific">Corchorus capsularis</name>
    <name type="common">Jute</name>
    <dbReference type="NCBI Taxonomy" id="210143"/>
    <lineage>
        <taxon>Eukaryota</taxon>
        <taxon>Viridiplantae</taxon>
        <taxon>Streptophyta</taxon>
        <taxon>Embryophyta</taxon>
        <taxon>Tracheophyta</taxon>
        <taxon>Spermatophyta</taxon>
        <taxon>Magnoliopsida</taxon>
        <taxon>eudicotyledons</taxon>
        <taxon>Gunneridae</taxon>
        <taxon>Pentapetalae</taxon>
        <taxon>rosids</taxon>
        <taxon>malvids</taxon>
        <taxon>Malvales</taxon>
        <taxon>Malvaceae</taxon>
        <taxon>Grewioideae</taxon>
        <taxon>Apeibeae</taxon>
        <taxon>Corchorus</taxon>
    </lineage>
</organism>
<accession>A0A1R3GG20</accession>
<keyword evidence="2" id="KW-1185">Reference proteome</keyword>
<gene>
    <name evidence="1" type="ORF">CCACVL1_26059</name>
</gene>
<evidence type="ECO:0000313" key="1">
    <source>
        <dbReference type="EMBL" id="OMO57035.1"/>
    </source>
</evidence>
<proteinExistence type="predicted"/>
<sequence>MATNIPPFVTPNPEWHLSTLIYYRNCYKSTNDINRISQSLVRQKVMGQWTPAWKIDASSLSTESFENWGLALCFVPTKKGPGFLVAAAKLHKGEDTRVVWHSWGYGFWPEMMMDECWVLVEEEY</sequence>
<evidence type="ECO:0000313" key="2">
    <source>
        <dbReference type="Proteomes" id="UP000188268"/>
    </source>
</evidence>
<protein>
    <submittedName>
        <fullName evidence="1">Uncharacterized protein</fullName>
    </submittedName>
</protein>
<dbReference type="EMBL" id="AWWV01014431">
    <property type="protein sequence ID" value="OMO57035.1"/>
    <property type="molecule type" value="Genomic_DNA"/>
</dbReference>